<dbReference type="InterPro" id="IPR003593">
    <property type="entry name" value="AAA+_ATPase"/>
</dbReference>
<dbReference type="PROSITE" id="PS50893">
    <property type="entry name" value="ABC_TRANSPORTER_2"/>
    <property type="match status" value="1"/>
</dbReference>
<accession>A0A973AAN3</accession>
<name>A0A973AAN3_9GAMM</name>
<dbReference type="AlphaFoldDB" id="A0A973AAN3"/>
<evidence type="ECO:0000259" key="5">
    <source>
        <dbReference type="PROSITE" id="PS50893"/>
    </source>
</evidence>
<evidence type="ECO:0000313" key="6">
    <source>
        <dbReference type="EMBL" id="NQV66707.1"/>
    </source>
</evidence>
<dbReference type="PANTHER" id="PTHR43335:SF4">
    <property type="entry name" value="ABC TRANSPORTER, ATP-BINDING PROTEIN"/>
    <property type="match status" value="1"/>
</dbReference>
<proteinExistence type="inferred from homology"/>
<evidence type="ECO:0000256" key="2">
    <source>
        <dbReference type="ARBA" id="ARBA00022448"/>
    </source>
</evidence>
<evidence type="ECO:0000256" key="3">
    <source>
        <dbReference type="ARBA" id="ARBA00022741"/>
    </source>
</evidence>
<dbReference type="CDD" id="cd03230">
    <property type="entry name" value="ABC_DR_subfamily_A"/>
    <property type="match status" value="1"/>
</dbReference>
<comment type="similarity">
    <text evidence="1">Belongs to the ABC transporter superfamily.</text>
</comment>
<dbReference type="GO" id="GO:0005524">
    <property type="term" value="F:ATP binding"/>
    <property type="evidence" value="ECO:0007669"/>
    <property type="project" value="UniProtKB-KW"/>
</dbReference>
<dbReference type="EMBL" id="JABMOJ010000566">
    <property type="protein sequence ID" value="NQV66707.1"/>
    <property type="molecule type" value="Genomic_DNA"/>
</dbReference>
<keyword evidence="3" id="KW-0547">Nucleotide-binding</keyword>
<dbReference type="GO" id="GO:0016887">
    <property type="term" value="F:ATP hydrolysis activity"/>
    <property type="evidence" value="ECO:0007669"/>
    <property type="project" value="InterPro"/>
</dbReference>
<dbReference type="InterPro" id="IPR003439">
    <property type="entry name" value="ABC_transporter-like_ATP-bd"/>
</dbReference>
<keyword evidence="4 6" id="KW-0067">ATP-binding</keyword>
<dbReference type="SMART" id="SM00382">
    <property type="entry name" value="AAA"/>
    <property type="match status" value="1"/>
</dbReference>
<evidence type="ECO:0000256" key="4">
    <source>
        <dbReference type="ARBA" id="ARBA00022840"/>
    </source>
</evidence>
<dbReference type="SUPFAM" id="SSF52540">
    <property type="entry name" value="P-loop containing nucleoside triphosphate hydrolases"/>
    <property type="match status" value="1"/>
</dbReference>
<gene>
    <name evidence="6" type="ORF">HQ497_15215</name>
</gene>
<dbReference type="Proteomes" id="UP000754644">
    <property type="component" value="Unassembled WGS sequence"/>
</dbReference>
<reference evidence="6" key="1">
    <citation type="submission" date="2020-05" db="EMBL/GenBank/DDBJ databases">
        <title>Sulfur intermediates as new biogeochemical hubs in an aquatic model microbial ecosystem.</title>
        <authorList>
            <person name="Vigneron A."/>
        </authorList>
    </citation>
    <scope>NUCLEOTIDE SEQUENCE</scope>
    <source>
        <strain evidence="6">Bin.250</strain>
    </source>
</reference>
<sequence length="312" mass="34338">MIEISHLVKKFGALLAVNDISFSVAPGEVLGFLGPNGAGKSTTMKIVTGFLKPSAGRVTIFGCDIEQDTIAAQRQMGYLPEGAPCYEEMTPRSFLNFVAAARHLKGAYANERFQQVVDTMSLQAVLDQRIETLSKGFKRRVGLAQAIIHDPKILILDEPTDGLDPNQKHQVREMIRGLAKDKIVIISTHILEEVTAVCSRAMIIAEGKVVADCRPDELEQRSKYHGALTLDFDESVTAGDFLGAFAGLAQVALVESITENNQLTLFPRYKDQSILLDVSHMVRDRQLPVVSINQEKGKLDEVFRAVTQELNS</sequence>
<protein>
    <submittedName>
        <fullName evidence="6">ATP-binding cassette domain-containing protein</fullName>
    </submittedName>
</protein>
<comment type="caution">
    <text evidence="6">The sequence shown here is derived from an EMBL/GenBank/DDBJ whole genome shotgun (WGS) entry which is preliminary data.</text>
</comment>
<organism evidence="6 7">
    <name type="scientific">SAR86 cluster bacterium</name>
    <dbReference type="NCBI Taxonomy" id="2030880"/>
    <lineage>
        <taxon>Bacteria</taxon>
        <taxon>Pseudomonadati</taxon>
        <taxon>Pseudomonadota</taxon>
        <taxon>Gammaproteobacteria</taxon>
        <taxon>SAR86 cluster</taxon>
    </lineage>
</organism>
<dbReference type="PANTHER" id="PTHR43335">
    <property type="entry name" value="ABC TRANSPORTER, ATP-BINDING PROTEIN"/>
    <property type="match status" value="1"/>
</dbReference>
<feature type="domain" description="ABC transporter" evidence="5">
    <location>
        <begin position="2"/>
        <end position="231"/>
    </location>
</feature>
<evidence type="ECO:0000313" key="7">
    <source>
        <dbReference type="Proteomes" id="UP000754644"/>
    </source>
</evidence>
<dbReference type="Pfam" id="PF00005">
    <property type="entry name" value="ABC_tran"/>
    <property type="match status" value="1"/>
</dbReference>
<keyword evidence="2" id="KW-0813">Transport</keyword>
<evidence type="ECO:0000256" key="1">
    <source>
        <dbReference type="ARBA" id="ARBA00005417"/>
    </source>
</evidence>
<dbReference type="Gene3D" id="3.40.50.300">
    <property type="entry name" value="P-loop containing nucleotide triphosphate hydrolases"/>
    <property type="match status" value="1"/>
</dbReference>
<dbReference type="InterPro" id="IPR027417">
    <property type="entry name" value="P-loop_NTPase"/>
</dbReference>